<evidence type="ECO:0000313" key="2">
    <source>
        <dbReference type="Proteomes" id="UP000054911"/>
    </source>
</evidence>
<keyword evidence="2" id="KW-1185">Reference proteome</keyword>
<reference evidence="1" key="1">
    <citation type="submission" date="2016-01" db="EMBL/GenBank/DDBJ databases">
        <authorList>
            <person name="Peeters C."/>
        </authorList>
    </citation>
    <scope>NUCLEOTIDE SEQUENCE [LARGE SCALE GENOMIC DNA]</scope>
    <source>
        <strain evidence="1">LMG 29323</strain>
    </source>
</reference>
<dbReference type="STRING" id="1777141.AWB80_02863"/>
<proteinExistence type="predicted"/>
<comment type="caution">
    <text evidence="1">The sequence shown here is derived from an EMBL/GenBank/DDBJ whole genome shotgun (WGS) entry which is preliminary data.</text>
</comment>
<evidence type="ECO:0000313" key="1">
    <source>
        <dbReference type="EMBL" id="SAK63420.1"/>
    </source>
</evidence>
<dbReference type="RefSeq" id="WP_061175339.1">
    <property type="nucleotide sequence ID" value="NZ_FCOE02000008.1"/>
</dbReference>
<dbReference type="EMBL" id="FCOE02000008">
    <property type="protein sequence ID" value="SAK63420.1"/>
    <property type="molecule type" value="Genomic_DNA"/>
</dbReference>
<protein>
    <submittedName>
        <fullName evidence="1">Uncharacterized protein</fullName>
    </submittedName>
</protein>
<dbReference type="Proteomes" id="UP000054911">
    <property type="component" value="Unassembled WGS sequence"/>
</dbReference>
<gene>
    <name evidence="1" type="ORF">AWB80_02863</name>
</gene>
<sequence>MNVTLGVFIEHLRNPNYSIDEAERARIATLVEVLDFEYMRAMEALHRIALMTGYRVPDGDLVLGLPQHVAFMIAGENQ</sequence>
<name>A0A158B0I6_9BURK</name>
<organism evidence="1 2">
    <name type="scientific">Caballeronia pedi</name>
    <dbReference type="NCBI Taxonomy" id="1777141"/>
    <lineage>
        <taxon>Bacteria</taxon>
        <taxon>Pseudomonadati</taxon>
        <taxon>Pseudomonadota</taxon>
        <taxon>Betaproteobacteria</taxon>
        <taxon>Burkholderiales</taxon>
        <taxon>Burkholderiaceae</taxon>
        <taxon>Caballeronia</taxon>
    </lineage>
</organism>
<accession>A0A158B0I6</accession>
<dbReference type="AlphaFoldDB" id="A0A158B0I6"/>